<feature type="transmembrane region" description="Helical" evidence="6">
    <location>
        <begin position="130"/>
        <end position="148"/>
    </location>
</feature>
<keyword evidence="3 6" id="KW-0812">Transmembrane</keyword>
<dbReference type="PANTHER" id="PTHR10010:SF46">
    <property type="entry name" value="SODIUM-DEPENDENT PHOSPHATE TRANSPORT PROTEIN 2B"/>
    <property type="match status" value="1"/>
</dbReference>
<reference key="2">
    <citation type="submission" date="2011-05" db="EMBL/GenBank/DDBJ databases">
        <title>Complete genome sequence of the aerobic marine methanotroph Methylomonas methanica MC09.</title>
        <authorList>
            <person name="Boden R."/>
            <person name="Cunliffe M."/>
            <person name="Scanlan J."/>
            <person name="Moussard H."/>
            <person name="Kits K.D."/>
            <person name="Klotz M."/>
            <person name="Jetten M."/>
            <person name="Vuilleumier S."/>
            <person name="Han J."/>
            <person name="Peters L."/>
            <person name="Mikhailova N."/>
            <person name="Teshima H."/>
            <person name="Tapia R."/>
            <person name="Kyrpides N."/>
            <person name="Ivanova N."/>
            <person name="Pagani I."/>
            <person name="Cheng J.-F."/>
            <person name="Goodwin L."/>
            <person name="Han C."/>
            <person name="Hauser L."/>
            <person name="Land M."/>
            <person name="Lapidus A."/>
            <person name="Lucas S."/>
            <person name="Pitluck S."/>
            <person name="Woyke T."/>
            <person name="Stein L.Y."/>
            <person name="Murrell C."/>
        </authorList>
    </citation>
    <scope>NUCLEOTIDE SEQUENCE</scope>
    <source>
        <strain>MC09</strain>
    </source>
</reference>
<feature type="transmembrane region" description="Helical" evidence="6">
    <location>
        <begin position="7"/>
        <end position="24"/>
    </location>
</feature>
<dbReference type="NCBIfam" id="NF037997">
    <property type="entry name" value="Na_Pi_symport"/>
    <property type="match status" value="1"/>
</dbReference>
<dbReference type="GO" id="GO:0005436">
    <property type="term" value="F:sodium:phosphate symporter activity"/>
    <property type="evidence" value="ECO:0007669"/>
    <property type="project" value="InterPro"/>
</dbReference>
<dbReference type="GO" id="GO:0044341">
    <property type="term" value="P:sodium-dependent phosphate transport"/>
    <property type="evidence" value="ECO:0007669"/>
    <property type="project" value="InterPro"/>
</dbReference>
<dbReference type="eggNOG" id="COG1283">
    <property type="taxonomic scope" value="Bacteria"/>
</dbReference>
<keyword evidence="4 6" id="KW-1133">Transmembrane helix</keyword>
<reference evidence="7 8" key="1">
    <citation type="journal article" date="2011" name="J. Bacteriol.">
        <title>Complete Genome Sequence of the Aerobic Marine Methanotroph Methylomonas methanica MC09.</title>
        <authorList>
            <person name="Boden R."/>
            <person name="Cunliffe M."/>
            <person name="Scanlan J."/>
            <person name="Moussard H."/>
            <person name="Kits K.D."/>
            <person name="Klotz M.G."/>
            <person name="Jetten M.S."/>
            <person name="Vuilleumier S."/>
            <person name="Han J."/>
            <person name="Peters L."/>
            <person name="Mikhailova N."/>
            <person name="Teshima H."/>
            <person name="Tapia R."/>
            <person name="Kyrpides N."/>
            <person name="Ivanova N."/>
            <person name="Pagani I."/>
            <person name="Cheng J.F."/>
            <person name="Goodwin L."/>
            <person name="Han C."/>
            <person name="Hauser L."/>
            <person name="Land M.L."/>
            <person name="Lapidus A."/>
            <person name="Lucas S."/>
            <person name="Pitluck S."/>
            <person name="Woyke T."/>
            <person name="Stein L."/>
            <person name="Murrell J.C."/>
        </authorList>
    </citation>
    <scope>NUCLEOTIDE SEQUENCE [LARGE SCALE GENOMIC DNA]</scope>
    <source>
        <strain evidence="7 8">MC09</strain>
    </source>
</reference>
<evidence type="ECO:0000256" key="2">
    <source>
        <dbReference type="ARBA" id="ARBA00022475"/>
    </source>
</evidence>
<protein>
    <submittedName>
        <fullName evidence="7">Na+/Picotransporter</fullName>
    </submittedName>
</protein>
<keyword evidence="2" id="KW-1003">Cell membrane</keyword>
<dbReference type="RefSeq" id="WP_013818262.1">
    <property type="nucleotide sequence ID" value="NC_015572.1"/>
</dbReference>
<evidence type="ECO:0000256" key="6">
    <source>
        <dbReference type="SAM" id="Phobius"/>
    </source>
</evidence>
<dbReference type="KEGG" id="mmt:Metme_1589"/>
<name>G0A0S4_METMM</name>
<dbReference type="EMBL" id="CP002738">
    <property type="protein sequence ID" value="AEG00009.1"/>
    <property type="molecule type" value="Genomic_DNA"/>
</dbReference>
<feature type="transmembrane region" description="Helical" evidence="6">
    <location>
        <begin position="270"/>
        <end position="291"/>
    </location>
</feature>
<evidence type="ECO:0000256" key="3">
    <source>
        <dbReference type="ARBA" id="ARBA00022692"/>
    </source>
</evidence>
<dbReference type="PANTHER" id="PTHR10010">
    <property type="entry name" value="SOLUTE CARRIER FAMILY 34 SODIUM PHOSPHATE , MEMBER 2-RELATED"/>
    <property type="match status" value="1"/>
</dbReference>
<sequence>MDKTIKHGLFFLLLSLLALGFWFSADFKTIVAGIAIFLFGMLSLQQGFKFFTGGILERILRNATDNTLKRLLFGITTTTLMQSSSLLSVLVISFISAGLLDLAAGIGIIFGANIGTTTGAWLVAGFGLKVNISGYAMPLLVFGVLLQLTKQKSYQGIGHILLGLGFLFLGIQYMKDGFDAFKGSIDLSQYAMTGMRGLLTYVLVGIAVTVIIQASGATMVLIITALASQQISYDNALALAIGSNVGTTITAVLGAFGANIKGKRLAGAHVLFNVFTGLLAIVFLRQFSWLVDFLCGHLGIASDDYTLKLAMFHSVFNLAGVMIMLPVSGLMARFLEKVMQEKRASVDLPRFLTASALQYPETAVESVYQETLHLYDNATHIVLKALGLHRRDVYSEQDLNAVVGRYGIIKDYDIDDAYERNIKGLYSAIIEFISQARFTWEMKQSGRLHWLRQANLKLVEAVKGVKHLQKNLLKHNRSYNRYQADEYDRIRYQVAMVIRELQKIKDTEIVNELPLLSLDALKGRIKEQHQAAIESIESLIREHKISAEAGTSLLNDYTYVYDIQSNLVRMAETVFVNHAAESVKAEKELALTDHEMLEVIRPKQAVDHE</sequence>
<keyword evidence="5 6" id="KW-0472">Membrane</keyword>
<feature type="transmembrane region" description="Helical" evidence="6">
    <location>
        <begin position="154"/>
        <end position="174"/>
    </location>
</feature>
<feature type="transmembrane region" description="Helical" evidence="6">
    <location>
        <begin position="71"/>
        <end position="96"/>
    </location>
</feature>
<dbReference type="HOGENOM" id="CLU_025623_1_0_6"/>
<feature type="transmembrane region" description="Helical" evidence="6">
    <location>
        <begin position="102"/>
        <end position="123"/>
    </location>
</feature>
<evidence type="ECO:0000313" key="7">
    <source>
        <dbReference type="EMBL" id="AEG00009.1"/>
    </source>
</evidence>
<dbReference type="GO" id="GO:0005886">
    <property type="term" value="C:plasma membrane"/>
    <property type="evidence" value="ECO:0007669"/>
    <property type="project" value="UniProtKB-SubCell"/>
</dbReference>
<dbReference type="InterPro" id="IPR003841">
    <property type="entry name" value="Na/Pi_transpt"/>
</dbReference>
<gene>
    <name evidence="7" type="ordered locus">Metme_1589</name>
</gene>
<feature type="transmembrane region" description="Helical" evidence="6">
    <location>
        <begin position="30"/>
        <end position="51"/>
    </location>
</feature>
<proteinExistence type="predicted"/>
<evidence type="ECO:0000313" key="8">
    <source>
        <dbReference type="Proteomes" id="UP000008888"/>
    </source>
</evidence>
<evidence type="ECO:0000256" key="5">
    <source>
        <dbReference type="ARBA" id="ARBA00023136"/>
    </source>
</evidence>
<feature type="transmembrane region" description="Helical" evidence="6">
    <location>
        <begin position="236"/>
        <end position="258"/>
    </location>
</feature>
<feature type="transmembrane region" description="Helical" evidence="6">
    <location>
        <begin position="311"/>
        <end position="335"/>
    </location>
</feature>
<dbReference type="Pfam" id="PF02690">
    <property type="entry name" value="Na_Pi_cotrans"/>
    <property type="match status" value="2"/>
</dbReference>
<dbReference type="AlphaFoldDB" id="G0A0S4"/>
<evidence type="ECO:0000256" key="1">
    <source>
        <dbReference type="ARBA" id="ARBA00004651"/>
    </source>
</evidence>
<organism evidence="7 8">
    <name type="scientific">Methylomonas methanica (strain DSM 25384 / MC09)</name>
    <dbReference type="NCBI Taxonomy" id="857087"/>
    <lineage>
        <taxon>Bacteria</taxon>
        <taxon>Pseudomonadati</taxon>
        <taxon>Pseudomonadota</taxon>
        <taxon>Gammaproteobacteria</taxon>
        <taxon>Methylococcales</taxon>
        <taxon>Methylococcaceae</taxon>
        <taxon>Methylomonas</taxon>
    </lineage>
</organism>
<comment type="subcellular location">
    <subcellularLocation>
        <location evidence="1">Cell membrane</location>
        <topology evidence="1">Multi-pass membrane protein</topology>
    </subcellularLocation>
</comment>
<accession>G0A0S4</accession>
<evidence type="ECO:0000256" key="4">
    <source>
        <dbReference type="ARBA" id="ARBA00022989"/>
    </source>
</evidence>
<keyword evidence="8" id="KW-1185">Reference proteome</keyword>
<reference evidence="8" key="3">
    <citation type="submission" date="2011-05" db="EMBL/GenBank/DDBJ databases">
        <title>Complete sequence of Methylomonas methanica MC09.</title>
        <authorList>
            <consortium name="US DOE Joint Genome Institute"/>
            <person name="Lucas S."/>
            <person name="Han J."/>
            <person name="Lapidus A."/>
            <person name="Cheng J.-F."/>
            <person name="Goodwin L."/>
            <person name="Pitluck S."/>
            <person name="Peters L."/>
            <person name="Mikhailova N."/>
            <person name="Teshima H."/>
            <person name="Han C."/>
            <person name="Tapia R."/>
            <person name="Land M."/>
            <person name="Hauser L."/>
            <person name="Kyrpides N."/>
            <person name="Ivanova N."/>
            <person name="Pagani I."/>
            <person name="Stein L."/>
            <person name="Woyke T."/>
        </authorList>
    </citation>
    <scope>NUCLEOTIDE SEQUENCE [LARGE SCALE GENOMIC DNA]</scope>
    <source>
        <strain evidence="8">MC09</strain>
    </source>
</reference>
<dbReference type="Proteomes" id="UP000008888">
    <property type="component" value="Chromosome"/>
</dbReference>
<feature type="transmembrane region" description="Helical" evidence="6">
    <location>
        <begin position="198"/>
        <end position="224"/>
    </location>
</feature>